<evidence type="ECO:0000313" key="1">
    <source>
        <dbReference type="EMBL" id="MDR9896217.1"/>
    </source>
</evidence>
<dbReference type="Proteomes" id="UP000667802">
    <property type="component" value="Unassembled WGS sequence"/>
</dbReference>
<protein>
    <submittedName>
        <fullName evidence="1">Uncharacterized protein</fullName>
    </submittedName>
</protein>
<evidence type="ECO:0000313" key="2">
    <source>
        <dbReference type="Proteomes" id="UP000667802"/>
    </source>
</evidence>
<sequence>MNQRNPVASALMANMQMVTTEHPQVILTLLQLLTDFGLNPTPVQLI</sequence>
<reference evidence="2" key="1">
    <citation type="journal article" date="2021" name="Science">
        <title>Hunting the eagle killer: A cyanobacterial neurotoxin causes vacuolar myelinopathy.</title>
        <authorList>
            <person name="Breinlinger S."/>
            <person name="Phillips T.J."/>
            <person name="Haram B.N."/>
            <person name="Mares J."/>
            <person name="Martinez Yerena J.A."/>
            <person name="Hrouzek P."/>
            <person name="Sobotka R."/>
            <person name="Henderson W.M."/>
            <person name="Schmieder P."/>
            <person name="Williams S.M."/>
            <person name="Lauderdale J.D."/>
            <person name="Wilde H.D."/>
            <person name="Gerrin W."/>
            <person name="Kust A."/>
            <person name="Washington J.W."/>
            <person name="Wagner C."/>
            <person name="Geier B."/>
            <person name="Liebeke M."/>
            <person name="Enke H."/>
            <person name="Niedermeyer T.H.J."/>
            <person name="Wilde S.B."/>
        </authorList>
    </citation>
    <scope>NUCLEOTIDE SEQUENCE [LARGE SCALE GENOMIC DNA]</scope>
    <source>
        <strain evidence="2">Thurmond2011</strain>
    </source>
</reference>
<dbReference type="EMBL" id="JAALHA020000007">
    <property type="protein sequence ID" value="MDR9896217.1"/>
    <property type="molecule type" value="Genomic_DNA"/>
</dbReference>
<organism evidence="1 2">
    <name type="scientific">Aetokthonos hydrillicola Thurmond2011</name>
    <dbReference type="NCBI Taxonomy" id="2712845"/>
    <lineage>
        <taxon>Bacteria</taxon>
        <taxon>Bacillati</taxon>
        <taxon>Cyanobacteriota</taxon>
        <taxon>Cyanophyceae</taxon>
        <taxon>Nostocales</taxon>
        <taxon>Hapalosiphonaceae</taxon>
        <taxon>Aetokthonos</taxon>
    </lineage>
</organism>
<dbReference type="AlphaFoldDB" id="A0AAP5I9V3"/>
<name>A0AAP5I9V3_9CYAN</name>
<accession>A0AAP5I9V3</accession>
<proteinExistence type="predicted"/>
<dbReference type="RefSeq" id="WP_208348321.1">
    <property type="nucleotide sequence ID" value="NZ_JAALHA020000007.1"/>
</dbReference>
<comment type="caution">
    <text evidence="1">The sequence shown here is derived from an EMBL/GenBank/DDBJ whole genome shotgun (WGS) entry which is preliminary data.</text>
</comment>
<keyword evidence="2" id="KW-1185">Reference proteome</keyword>
<gene>
    <name evidence="1" type="ORF">G7B40_016845</name>
</gene>